<dbReference type="RefSeq" id="WP_227896398.1">
    <property type="nucleotide sequence ID" value="NZ_CP099466.1"/>
</dbReference>
<evidence type="ECO:0008006" key="3">
    <source>
        <dbReference type="Google" id="ProtNLM"/>
    </source>
</evidence>
<proteinExistence type="predicted"/>
<name>A0A9X1MG19_9MICC</name>
<keyword evidence="2" id="KW-1185">Reference proteome</keyword>
<dbReference type="AlphaFoldDB" id="A0A9X1MG19"/>
<accession>A0A9X1MG19</accession>
<evidence type="ECO:0000313" key="1">
    <source>
        <dbReference type="EMBL" id="MCC3298530.1"/>
    </source>
</evidence>
<protein>
    <recommendedName>
        <fullName evidence="3">HicA toxin of toxin-antitoxin</fullName>
    </recommendedName>
</protein>
<dbReference type="EMBL" id="JAJFZV010000012">
    <property type="protein sequence ID" value="MCC3298530.1"/>
    <property type="molecule type" value="Genomic_DNA"/>
</dbReference>
<organism evidence="1 2">
    <name type="scientific">Arthrobacter caoxuetaonis</name>
    <dbReference type="NCBI Taxonomy" id="2886935"/>
    <lineage>
        <taxon>Bacteria</taxon>
        <taxon>Bacillati</taxon>
        <taxon>Actinomycetota</taxon>
        <taxon>Actinomycetes</taxon>
        <taxon>Micrococcales</taxon>
        <taxon>Micrococcaceae</taxon>
        <taxon>Arthrobacter</taxon>
    </lineage>
</organism>
<sequence>MTDTPEHLNNHHRDTLNQILRHPVSHNIEWKRVRSLLEEVADTTREHNGKYEVTLAGHTDYLTPPHGKDIDEQTVVDLRQMLERAGYSLQE</sequence>
<comment type="caution">
    <text evidence="1">The sequence shown here is derived from an EMBL/GenBank/DDBJ whole genome shotgun (WGS) entry which is preliminary data.</text>
</comment>
<dbReference type="Proteomes" id="UP001139158">
    <property type="component" value="Unassembled WGS sequence"/>
</dbReference>
<gene>
    <name evidence="1" type="ORF">LJ757_12035</name>
</gene>
<evidence type="ECO:0000313" key="2">
    <source>
        <dbReference type="Proteomes" id="UP001139158"/>
    </source>
</evidence>
<reference evidence="1" key="1">
    <citation type="submission" date="2021-10" db="EMBL/GenBank/DDBJ databases">
        <title>Novel species in genus Arthrobacter.</title>
        <authorList>
            <person name="Liu Y."/>
        </authorList>
    </citation>
    <scope>NUCLEOTIDE SEQUENCE</scope>
    <source>
        <strain evidence="1">Zg-Y453</strain>
    </source>
</reference>